<organism evidence="1 2">
    <name type="scientific">Lagenidium giganteum</name>
    <dbReference type="NCBI Taxonomy" id="4803"/>
    <lineage>
        <taxon>Eukaryota</taxon>
        <taxon>Sar</taxon>
        <taxon>Stramenopiles</taxon>
        <taxon>Oomycota</taxon>
        <taxon>Peronosporomycetes</taxon>
        <taxon>Pythiales</taxon>
        <taxon>Pythiaceae</taxon>
    </lineage>
</organism>
<sequence>MPVRVRKRYSAEVKMRVLHAARVGEDWKTVVRHNEIPLSTAWTWIYADQRSEETGDSSTTDSDRNLKITDEHIAFTEGLISETPTMTLEMAQAVELAFGVTVSPQCIMNRIDGICYLLKQLHREPLGMNNARNKAKRHEYVLRL</sequence>
<evidence type="ECO:0000313" key="1">
    <source>
        <dbReference type="EMBL" id="DAZ98444.1"/>
    </source>
</evidence>
<proteinExistence type="predicted"/>
<reference evidence="1" key="2">
    <citation type="journal article" date="2023" name="Microbiol Resour">
        <title>Decontamination and Annotation of the Draft Genome Sequence of the Oomycete Lagenidium giganteum ARSEF 373.</title>
        <authorList>
            <person name="Morgan W.R."/>
            <person name="Tartar A."/>
        </authorList>
    </citation>
    <scope>NUCLEOTIDE SEQUENCE</scope>
    <source>
        <strain evidence="1">ARSEF 373</strain>
    </source>
</reference>
<dbReference type="InterPro" id="IPR009057">
    <property type="entry name" value="Homeodomain-like_sf"/>
</dbReference>
<accession>A0AAV2Z132</accession>
<gene>
    <name evidence="1" type="ORF">N0F65_001145</name>
</gene>
<evidence type="ECO:0008006" key="3">
    <source>
        <dbReference type="Google" id="ProtNLM"/>
    </source>
</evidence>
<dbReference type="SUPFAM" id="SSF46689">
    <property type="entry name" value="Homeodomain-like"/>
    <property type="match status" value="1"/>
</dbReference>
<dbReference type="EMBL" id="DAKRPA010000106">
    <property type="protein sequence ID" value="DAZ98444.1"/>
    <property type="molecule type" value="Genomic_DNA"/>
</dbReference>
<reference evidence="1" key="1">
    <citation type="submission" date="2022-11" db="EMBL/GenBank/DDBJ databases">
        <authorList>
            <person name="Morgan W.R."/>
            <person name="Tartar A."/>
        </authorList>
    </citation>
    <scope>NUCLEOTIDE SEQUENCE</scope>
    <source>
        <strain evidence="1">ARSEF 373</strain>
    </source>
</reference>
<dbReference type="Proteomes" id="UP001146120">
    <property type="component" value="Unassembled WGS sequence"/>
</dbReference>
<keyword evidence="2" id="KW-1185">Reference proteome</keyword>
<comment type="caution">
    <text evidence="1">The sequence shown here is derived from an EMBL/GenBank/DDBJ whole genome shotgun (WGS) entry which is preliminary data.</text>
</comment>
<name>A0AAV2Z132_9STRA</name>
<evidence type="ECO:0000313" key="2">
    <source>
        <dbReference type="Proteomes" id="UP001146120"/>
    </source>
</evidence>
<dbReference type="AlphaFoldDB" id="A0AAV2Z132"/>
<protein>
    <recommendedName>
        <fullName evidence="3">Transposase</fullName>
    </recommendedName>
</protein>